<name>U6ELT1_9PAPI</name>
<dbReference type="GO" id="GO:0005198">
    <property type="term" value="F:structural molecule activity"/>
    <property type="evidence" value="ECO:0007669"/>
    <property type="project" value="UniProtKB-UniRule"/>
</dbReference>
<evidence type="ECO:0000256" key="6">
    <source>
        <dbReference type="ARBA" id="ARBA00023296"/>
    </source>
</evidence>
<dbReference type="GO" id="GO:0039620">
    <property type="term" value="C:T=7 icosahedral viral capsid"/>
    <property type="evidence" value="ECO:0007669"/>
    <property type="project" value="UniProtKB-UniRule"/>
</dbReference>
<dbReference type="InterPro" id="IPR011222">
    <property type="entry name" value="dsDNA_vir_gr_I_capsid"/>
</dbReference>
<accession>U6ELT1</accession>
<dbReference type="Pfam" id="PF00500">
    <property type="entry name" value="Late_protein_L1"/>
    <property type="match status" value="1"/>
</dbReference>
<dbReference type="GO" id="GO:0042025">
    <property type="term" value="C:host cell nucleus"/>
    <property type="evidence" value="ECO:0007669"/>
    <property type="project" value="UniProtKB-SubCell"/>
</dbReference>
<dbReference type="SUPFAM" id="SSF88648">
    <property type="entry name" value="Group I dsDNA viruses"/>
    <property type="match status" value="1"/>
</dbReference>
<keyword evidence="7" id="KW-1162">Viral penetration into host cytoplasm</keyword>
<keyword evidence="1 7" id="KW-0167">Capsid protein</keyword>
<evidence type="ECO:0000256" key="5">
    <source>
        <dbReference type="ARBA" id="ARBA00022921"/>
    </source>
</evidence>
<keyword evidence="7" id="KW-1164">Virus endocytosis by host</keyword>
<dbReference type="GeneID" id="17427066"/>
<protein>
    <recommendedName>
        <fullName evidence="7 8">Major capsid protein L1</fullName>
    </recommendedName>
</protein>
<feature type="disulfide bond" description="Interchain (with Cys-171)" evidence="7">
    <location>
        <position position="429"/>
    </location>
</feature>
<feature type="disulfide bond" description="Interchain (with Cys-429)" evidence="7">
    <location>
        <position position="171"/>
    </location>
</feature>
<comment type="subcellular location">
    <subcellularLocation>
        <location evidence="7">Virion</location>
    </subcellularLocation>
    <subcellularLocation>
        <location evidence="7">Host nucleus</location>
    </subcellularLocation>
</comment>
<dbReference type="HAMAP" id="MF_04002">
    <property type="entry name" value="PPV_L1"/>
    <property type="match status" value="1"/>
</dbReference>
<dbReference type="PRINTS" id="PR00865">
    <property type="entry name" value="HPVCAPSIDL1"/>
</dbReference>
<dbReference type="GO" id="GO:0019062">
    <property type="term" value="P:virion attachment to host cell"/>
    <property type="evidence" value="ECO:0007669"/>
    <property type="project" value="UniProtKB-UniRule"/>
</dbReference>
<dbReference type="Proteomes" id="UP000147477">
    <property type="component" value="Segment"/>
</dbReference>
<keyword evidence="6 7" id="KW-1160">Virus entry into host cell</keyword>
<keyword evidence="3 7" id="KW-1161">Viral attachment to host cell</keyword>
<keyword evidence="8" id="KW-1145">T=7 icosahedral capsid protein</keyword>
<dbReference type="KEGG" id="vg:17427066"/>
<dbReference type="RefSeq" id="YP_008720077.1">
    <property type="nucleotide sequence ID" value="NC_022647.1"/>
</dbReference>
<feature type="region of interest" description="Disordered" evidence="9">
    <location>
        <begin position="124"/>
        <end position="143"/>
    </location>
</feature>
<comment type="function">
    <text evidence="7 8">Forms an icosahedral capsid with a T=7 symmetry and a 50 nm diameter. The capsid is composed of 72 pentamers linked to each other by disulfide bonds and associated with L2 proteins. Binds to heparan sulfate proteoglycans on cell surface of basal layer keratinocytes to provide initial virion attachment. This binding mediates a conformational change in the virus capsid that facilitates efficient infection. The virion enters the host cell via endocytosis. During virus trafficking, L1 protein dissociates from the viral DNA and the genomic DNA is released to the host nucleus. The virion assembly takes place within the cell nucleus. Encapsulates the genomic DNA together with protein L2.</text>
</comment>
<evidence type="ECO:0000313" key="11">
    <source>
        <dbReference type="Proteomes" id="UP000147477"/>
    </source>
</evidence>
<evidence type="ECO:0000256" key="1">
    <source>
        <dbReference type="ARBA" id="ARBA00022561"/>
    </source>
</evidence>
<feature type="compositionally biased region" description="Polar residues" evidence="9">
    <location>
        <begin position="127"/>
        <end position="143"/>
    </location>
</feature>
<evidence type="ECO:0000256" key="8">
    <source>
        <dbReference type="RuleBase" id="RU361248"/>
    </source>
</evidence>
<keyword evidence="11" id="KW-1185">Reference proteome</keyword>
<evidence type="ECO:0000256" key="3">
    <source>
        <dbReference type="ARBA" id="ARBA00022804"/>
    </source>
</evidence>
<organism evidence="10 11">
    <name type="scientific">Mesocricetus auratus papillomavirus 1</name>
    <dbReference type="NCBI Taxonomy" id="1408129"/>
    <lineage>
        <taxon>Viruses</taxon>
        <taxon>Monodnaviria</taxon>
        <taxon>Shotokuvirae</taxon>
        <taxon>Cossaviricota</taxon>
        <taxon>Papovaviricetes</taxon>
        <taxon>Zurhausenvirales</taxon>
        <taxon>Papillomaviridae</taxon>
        <taxon>Firstpapillomavirinae</taxon>
        <taxon>Pipapillomavirus</taxon>
        <taxon>Pipapillomavirus 1</taxon>
    </lineage>
</organism>
<keyword evidence="7" id="KW-1048">Host nucleus</keyword>
<dbReference type="GO" id="GO:0075509">
    <property type="term" value="P:endocytosis involved in viral entry into host cell"/>
    <property type="evidence" value="ECO:0007669"/>
    <property type="project" value="UniProtKB-KW"/>
</dbReference>
<evidence type="ECO:0000256" key="4">
    <source>
        <dbReference type="ARBA" id="ARBA00022844"/>
    </source>
</evidence>
<proteinExistence type="inferred from homology"/>
<dbReference type="OrthoDB" id="5037at10239"/>
<evidence type="ECO:0000256" key="9">
    <source>
        <dbReference type="SAM" id="MobiDB-lite"/>
    </source>
</evidence>
<comment type="subunit">
    <text evidence="7">Self-assembles into homopentamers. The capsid has an icosahedral symmetry and consists of 72 capsomers, with each capsomer being a pentamer of L1. Interacts with the minor capsid protein L2; this interaction is necessary for viral genome encapsidation. Interacts with protein E2; this interaction enhances E2-dependent replication and transcription activation.</text>
</comment>
<gene>
    <name evidence="7 8 10" type="primary">L1</name>
</gene>
<evidence type="ECO:0000313" key="10">
    <source>
        <dbReference type="EMBL" id="CDI44931.1"/>
    </source>
</evidence>
<evidence type="ECO:0000256" key="7">
    <source>
        <dbReference type="HAMAP-Rule" id="MF_04002"/>
    </source>
</evidence>
<sequence length="502" mass="57216">MWMQPSGKLYLPPAKPIARVQSTDEYLQPTSFYCHASTERLLTVGHPYFEIQKDDKVVVPKVSGNQYRVFRLKLPDPNKFALAQQDLYNPDRERLVWRLRGLEIGRGGPLGVGTTGSPLFNKLGDTENPNKYQSASKDNRQNLSLDPKQTQMFIVGCAPCTGEHWDIAKPCGALDQGDCPPIQLVNTVIQDGDMCDIGFGAMNFKTLHDDKSGVPLDIVNSACKWPDFLKMTNEVYGDRMFFFGRREQVYARHYFVRNGNIGEKIPANDQGISDYYIKPAADQDQKADASYIYFATPSGSLLSSDGQLFNRPFWLQRAQGNNNGICWGNDLFITLVDNTRNVNFTINQKNAHTDDYAATNFSQYLRHVEQFEISCIFQICKVPLDADVLAHLNVMNPDILEDWNLGFVPPPNIPIHDEYRYIDSLATRCPDQNPPKEKDDPYKDYTFWTVDLTERFSQELDQFPLGRKYLYQSGIRTTARLKRTAPTTSSIASKRVVKRRKK</sequence>
<keyword evidence="4 7" id="KW-0946">Virion</keyword>
<dbReference type="EMBL" id="HG530538">
    <property type="protein sequence ID" value="CDI44931.1"/>
    <property type="molecule type" value="Genomic_DNA"/>
</dbReference>
<reference evidence="10 11" key="2">
    <citation type="submission" date="2013-10" db="EMBL/GenBank/DDBJ databases">
        <title>Genomic characterization of papillomaviruses infecting hamsters.</title>
        <authorList>
            <person name="Hosnjak L."/>
            <person name="Raznik J."/>
            <person name="Poljak M."/>
        </authorList>
    </citation>
    <scope>NUCLEOTIDE SEQUENCE [LARGE SCALE GENOMIC DNA]</scope>
    <source>
        <strain evidence="10">APV10</strain>
    </source>
</reference>
<reference evidence="10 11" key="1">
    <citation type="submission" date="2013-09" db="EMBL/GenBank/DDBJ databases">
        <authorList>
            <person name="Kocjan B.J."/>
        </authorList>
    </citation>
    <scope>NUCLEOTIDE SEQUENCE [LARGE SCALE GENOMIC DNA]</scope>
    <source>
        <strain evidence="10">APV10</strain>
    </source>
</reference>
<comment type="similarity">
    <text evidence="7 8">Belongs to the papillomaviridae L1 protein family.</text>
</comment>
<keyword evidence="2 7" id="KW-0945">Host-virus interaction</keyword>
<dbReference type="Gene3D" id="2.60.175.20">
    <property type="entry name" value="Major capsid L1 (late) superfamily, Papillomavirus"/>
    <property type="match status" value="2"/>
</dbReference>
<dbReference type="InterPro" id="IPR036973">
    <property type="entry name" value="Capsid_L1_sf_Papillomavir"/>
</dbReference>
<dbReference type="InterPro" id="IPR002210">
    <property type="entry name" value="Capsid_L1_Papillomavir"/>
</dbReference>
<keyword evidence="5 7" id="KW-0426">Late protein</keyword>
<keyword evidence="7" id="KW-1015">Disulfide bond</keyword>
<evidence type="ECO:0000256" key="2">
    <source>
        <dbReference type="ARBA" id="ARBA00022581"/>
    </source>
</evidence>